<feature type="compositionally biased region" description="Basic and acidic residues" evidence="7">
    <location>
        <begin position="450"/>
        <end position="460"/>
    </location>
</feature>
<evidence type="ECO:0000256" key="4">
    <source>
        <dbReference type="ARBA" id="ARBA00023015"/>
    </source>
</evidence>
<organism evidence="8 9">
    <name type="scientific">Rhodotorula diobovata</name>
    <dbReference type="NCBI Taxonomy" id="5288"/>
    <lineage>
        <taxon>Eukaryota</taxon>
        <taxon>Fungi</taxon>
        <taxon>Dikarya</taxon>
        <taxon>Basidiomycota</taxon>
        <taxon>Pucciniomycotina</taxon>
        <taxon>Microbotryomycetes</taxon>
        <taxon>Sporidiobolales</taxon>
        <taxon>Sporidiobolaceae</taxon>
        <taxon>Rhodotorula</taxon>
    </lineage>
</organism>
<feature type="compositionally biased region" description="Low complexity" evidence="7">
    <location>
        <begin position="98"/>
        <end position="126"/>
    </location>
</feature>
<protein>
    <recommendedName>
        <fullName evidence="10">WD40-repeat-containing domain protein</fullName>
    </recommendedName>
</protein>
<feature type="region of interest" description="Disordered" evidence="7">
    <location>
        <begin position="435"/>
        <end position="467"/>
    </location>
</feature>
<dbReference type="STRING" id="5288.A0A5C5FQW9"/>
<dbReference type="InterPro" id="IPR015943">
    <property type="entry name" value="WD40/YVTN_repeat-like_dom_sf"/>
</dbReference>
<name>A0A5C5FQW9_9BASI</name>
<gene>
    <name evidence="8" type="ORF">DMC30DRAFT_13175</name>
</gene>
<dbReference type="SUPFAM" id="SSF50978">
    <property type="entry name" value="WD40 repeat-like"/>
    <property type="match status" value="1"/>
</dbReference>
<dbReference type="EMBL" id="SOZI01000101">
    <property type="protein sequence ID" value="TNY19277.1"/>
    <property type="molecule type" value="Genomic_DNA"/>
</dbReference>
<evidence type="ECO:0000256" key="6">
    <source>
        <dbReference type="PROSITE-ProRule" id="PRU00221"/>
    </source>
</evidence>
<keyword evidence="4" id="KW-0805">Transcription regulation</keyword>
<feature type="region of interest" description="Disordered" evidence="7">
    <location>
        <begin position="49"/>
        <end position="68"/>
    </location>
</feature>
<feature type="compositionally biased region" description="Pro residues" evidence="7">
    <location>
        <begin position="127"/>
        <end position="141"/>
    </location>
</feature>
<evidence type="ECO:0000256" key="1">
    <source>
        <dbReference type="ARBA" id="ARBA00008075"/>
    </source>
</evidence>
<comment type="similarity">
    <text evidence="1">Belongs to the WD repeat ESC family.</text>
</comment>
<dbReference type="PANTHER" id="PTHR10253">
    <property type="entry name" value="POLYCOMB PROTEIN"/>
    <property type="match status" value="1"/>
</dbReference>
<dbReference type="OrthoDB" id="7318948at2759"/>
<feature type="region of interest" description="Disordered" evidence="7">
    <location>
        <begin position="1"/>
        <end position="42"/>
    </location>
</feature>
<keyword evidence="3" id="KW-0677">Repeat</keyword>
<evidence type="ECO:0000256" key="5">
    <source>
        <dbReference type="ARBA" id="ARBA00023163"/>
    </source>
</evidence>
<feature type="region of interest" description="Disordered" evidence="7">
    <location>
        <begin position="84"/>
        <end position="171"/>
    </location>
</feature>
<reference evidence="8 9" key="1">
    <citation type="submission" date="2019-03" db="EMBL/GenBank/DDBJ databases">
        <title>Rhodosporidium diobovatum UCD-FST 08-225 genome sequencing, assembly, and annotation.</title>
        <authorList>
            <person name="Fakankun I.U."/>
            <person name="Fristensky B."/>
            <person name="Levin D.B."/>
        </authorList>
    </citation>
    <scope>NUCLEOTIDE SEQUENCE [LARGE SCALE GENOMIC DNA]</scope>
    <source>
        <strain evidence="8 9">UCD-FST 08-225</strain>
    </source>
</reference>
<keyword evidence="5" id="KW-0804">Transcription</keyword>
<dbReference type="AlphaFoldDB" id="A0A5C5FQW9"/>
<accession>A0A5C5FQW9</accession>
<keyword evidence="2 6" id="KW-0853">WD repeat</keyword>
<dbReference type="InterPro" id="IPR036322">
    <property type="entry name" value="WD40_repeat_dom_sf"/>
</dbReference>
<proteinExistence type="inferred from homology"/>
<feature type="repeat" description="WD" evidence="6">
    <location>
        <begin position="479"/>
        <end position="520"/>
    </location>
</feature>
<evidence type="ECO:0000256" key="7">
    <source>
        <dbReference type="SAM" id="MobiDB-lite"/>
    </source>
</evidence>
<keyword evidence="9" id="KW-1185">Reference proteome</keyword>
<dbReference type="PROSITE" id="PS50294">
    <property type="entry name" value="WD_REPEATS_REGION"/>
    <property type="match status" value="2"/>
</dbReference>
<feature type="repeat" description="WD" evidence="6">
    <location>
        <begin position="392"/>
        <end position="425"/>
    </location>
</feature>
<evidence type="ECO:0000313" key="8">
    <source>
        <dbReference type="EMBL" id="TNY19277.1"/>
    </source>
</evidence>
<dbReference type="Proteomes" id="UP000311382">
    <property type="component" value="Unassembled WGS sequence"/>
</dbReference>
<comment type="caution">
    <text evidence="8">The sequence shown here is derived from an EMBL/GenBank/DDBJ whole genome shotgun (WGS) entry which is preliminary data.</text>
</comment>
<evidence type="ECO:0008006" key="10">
    <source>
        <dbReference type="Google" id="ProtNLM"/>
    </source>
</evidence>
<dbReference type="PROSITE" id="PS50082">
    <property type="entry name" value="WD_REPEATS_2"/>
    <property type="match status" value="2"/>
</dbReference>
<sequence length="849" mass="91110">MSASQSTKLTGRRIQGDVRPAPVVDLSSSGDSSQDEGLVRRHSNLDVEMALLEQRPSHSTSARKSASAQALAIALFARPDVLDLANDDDDDDDDSLDSDSASDASSSSSDSLELDSGASTSSARPSSPAPTPRQDVPPPAPTAFRTPVRPARARQATHVAVGSPPKAPHAGVDPAAVSHDYPLPHPPFEFDILNHAPARHPVPPPGWKEPLLRTVDENVAAAAREADRRRRVEEQRRLREGEGLEWEWTWERDEAAVLLTDWKGKGKARESTTDFRSAAFFPHAHLPGLSYMSGVLAVVGGSKVDLLRLDDASTSSNSASLMQLASHTSRAAFDPKHRDHEEYLTCAWSVNITTHPYTPMLAVAGRGRVIDVFLVGQHAATGEWMLHKDRTVAGHGGTIHHLTFHPSYPHLLASASEDKTLRLWDPTVPWGSDERVRRTLPKGGQRGATSRKEEELRTAEGGRTSRPRVEGELLGVMAEGGHEKAVMSCDFHATLSLVVSAGNDGFIRLWQLPQSVLAATPFWPDTPLFQHPLSPPPFSHAPMIDPPVFSSYAIHPGQWPDQVLFASPTTCTILSKAPVTHADARFSPRTSVKLWTPTVLDVLPSRAGDARAAAVERTRSLAHAQGPHTVPSLVAPRAALPPNARSDGGFRVLYEAVVESQNCVGNSVGWYRPGPRSPASAHGGPQEPFFVLGTATPLPVGTAFSNDEALYFFRPFAPVPLGTAPAASSAGRPSVLTSSVATNGSSRRRATAKARSAELDAAAQALFPPDRDRTLHDFTPRLLPSAVADVLPPGDRRRALEGRQAVHWRALAVSADGKDVVAVGDGGAVAVFRGRRRARARGGGDAMEE</sequence>
<evidence type="ECO:0000256" key="2">
    <source>
        <dbReference type="ARBA" id="ARBA00022574"/>
    </source>
</evidence>
<feature type="compositionally biased region" description="Acidic residues" evidence="7">
    <location>
        <begin position="85"/>
        <end position="97"/>
    </location>
</feature>
<evidence type="ECO:0000256" key="3">
    <source>
        <dbReference type="ARBA" id="ARBA00022737"/>
    </source>
</evidence>
<dbReference type="SMART" id="SM00320">
    <property type="entry name" value="WD40"/>
    <property type="match status" value="2"/>
</dbReference>
<dbReference type="Pfam" id="PF00400">
    <property type="entry name" value="WD40"/>
    <property type="match status" value="2"/>
</dbReference>
<dbReference type="Gene3D" id="2.130.10.10">
    <property type="entry name" value="YVTN repeat-like/Quinoprotein amine dehydrogenase"/>
    <property type="match status" value="1"/>
</dbReference>
<evidence type="ECO:0000313" key="9">
    <source>
        <dbReference type="Proteomes" id="UP000311382"/>
    </source>
</evidence>
<dbReference type="InterPro" id="IPR001680">
    <property type="entry name" value="WD40_rpt"/>
</dbReference>
<dbReference type="InterPro" id="IPR051243">
    <property type="entry name" value="PcG_WD-repeat"/>
</dbReference>